<dbReference type="AlphaFoldDB" id="A0A7W8JTB8"/>
<evidence type="ECO:0000313" key="1">
    <source>
        <dbReference type="EMBL" id="MBB5362779.1"/>
    </source>
</evidence>
<keyword evidence="2" id="KW-1185">Reference proteome</keyword>
<accession>A0A7W8JTB8</accession>
<dbReference type="Proteomes" id="UP000552709">
    <property type="component" value="Unassembled WGS sequence"/>
</dbReference>
<dbReference type="EMBL" id="JACHFL010000004">
    <property type="protein sequence ID" value="MBB5362779.1"/>
    <property type="molecule type" value="Genomic_DNA"/>
</dbReference>
<proteinExistence type="predicted"/>
<reference evidence="1 2" key="1">
    <citation type="submission" date="2020-08" db="EMBL/GenBank/DDBJ databases">
        <title>Genomic Encyclopedia of Type Strains, Phase IV (KMG-IV): sequencing the most valuable type-strain genomes for metagenomic binning, comparative biology and taxonomic classification.</title>
        <authorList>
            <person name="Goeker M."/>
        </authorList>
    </citation>
    <scope>NUCLEOTIDE SEQUENCE [LARGE SCALE GENOMIC DNA]</scope>
    <source>
        <strain evidence="1 2">DSM 27939</strain>
    </source>
</reference>
<protein>
    <submittedName>
        <fullName evidence="1">Uncharacterized protein</fullName>
    </submittedName>
</protein>
<sequence>MSQVQLRRAPLQLHRAAILLNLPGFVGVRGWQALGAGGRFTATGCGRAEPSP</sequence>
<gene>
    <name evidence="1" type="ORF">HNQ08_001877</name>
</gene>
<dbReference type="RefSeq" id="WP_184130450.1">
    <property type="nucleotide sequence ID" value="NZ_JACHFL010000004.1"/>
</dbReference>
<name>A0A7W8JTB8_9DEIO</name>
<organism evidence="1 2">
    <name type="scientific">Deinococcus humi</name>
    <dbReference type="NCBI Taxonomy" id="662880"/>
    <lineage>
        <taxon>Bacteria</taxon>
        <taxon>Thermotogati</taxon>
        <taxon>Deinococcota</taxon>
        <taxon>Deinococci</taxon>
        <taxon>Deinococcales</taxon>
        <taxon>Deinococcaceae</taxon>
        <taxon>Deinococcus</taxon>
    </lineage>
</organism>
<comment type="caution">
    <text evidence="1">The sequence shown here is derived from an EMBL/GenBank/DDBJ whole genome shotgun (WGS) entry which is preliminary data.</text>
</comment>
<evidence type="ECO:0000313" key="2">
    <source>
        <dbReference type="Proteomes" id="UP000552709"/>
    </source>
</evidence>